<keyword evidence="8" id="KW-0625">Polysaccharide transport</keyword>
<dbReference type="GO" id="GO:0006811">
    <property type="term" value="P:monoatomic ion transport"/>
    <property type="evidence" value="ECO:0007669"/>
    <property type="project" value="UniProtKB-KW"/>
</dbReference>
<dbReference type="GO" id="GO:0046930">
    <property type="term" value="C:pore complex"/>
    <property type="evidence" value="ECO:0007669"/>
    <property type="project" value="UniProtKB-KW"/>
</dbReference>
<dbReference type="EMBL" id="QGLF01000005">
    <property type="protein sequence ID" value="PWR19105.1"/>
    <property type="molecule type" value="Genomic_DNA"/>
</dbReference>
<dbReference type="Gene3D" id="3.10.560.10">
    <property type="entry name" value="Outer membrane lipoprotein wza domain like"/>
    <property type="match status" value="2"/>
</dbReference>
<dbReference type="InterPro" id="IPR049712">
    <property type="entry name" value="Poly_export"/>
</dbReference>
<keyword evidence="6" id="KW-0812">Transmembrane</keyword>
<name>A0A317E1U2_9PROT</name>
<feature type="domain" description="Polysaccharide export protein N-terminal" evidence="16">
    <location>
        <begin position="87"/>
        <end position="188"/>
    </location>
</feature>
<evidence type="ECO:0000256" key="9">
    <source>
        <dbReference type="ARBA" id="ARBA00023065"/>
    </source>
</evidence>
<evidence type="ECO:0000256" key="2">
    <source>
        <dbReference type="ARBA" id="ARBA00009450"/>
    </source>
</evidence>
<evidence type="ECO:0000256" key="12">
    <source>
        <dbReference type="ARBA" id="ARBA00023139"/>
    </source>
</evidence>
<evidence type="ECO:0000259" key="16">
    <source>
        <dbReference type="Pfam" id="PF02563"/>
    </source>
</evidence>
<keyword evidence="4" id="KW-1134">Transmembrane beta strand</keyword>
<keyword evidence="10" id="KW-0626">Porin</keyword>
<keyword evidence="3" id="KW-0813">Transport</keyword>
<evidence type="ECO:0000256" key="6">
    <source>
        <dbReference type="ARBA" id="ARBA00022692"/>
    </source>
</evidence>
<dbReference type="GO" id="GO:0009279">
    <property type="term" value="C:cell outer membrane"/>
    <property type="evidence" value="ECO:0007669"/>
    <property type="project" value="UniProtKB-SubCell"/>
</dbReference>
<dbReference type="PROSITE" id="PS51257">
    <property type="entry name" value="PROKAR_LIPOPROTEIN"/>
    <property type="match status" value="1"/>
</dbReference>
<evidence type="ECO:0000256" key="7">
    <source>
        <dbReference type="ARBA" id="ARBA00022729"/>
    </source>
</evidence>
<evidence type="ECO:0000313" key="19">
    <source>
        <dbReference type="Proteomes" id="UP000246077"/>
    </source>
</evidence>
<dbReference type="GO" id="GO:0015159">
    <property type="term" value="F:polysaccharide transmembrane transporter activity"/>
    <property type="evidence" value="ECO:0007669"/>
    <property type="project" value="InterPro"/>
</dbReference>
<dbReference type="Pfam" id="PF02563">
    <property type="entry name" value="Poly_export"/>
    <property type="match status" value="1"/>
</dbReference>
<dbReference type="Gene3D" id="3.30.1950.10">
    <property type="entry name" value="wza like domain"/>
    <property type="match status" value="1"/>
</dbReference>
<evidence type="ECO:0000256" key="14">
    <source>
        <dbReference type="ARBA" id="ARBA00023288"/>
    </source>
</evidence>
<organism evidence="18 19">
    <name type="scientific">Zavarzinia compransoris</name>
    <dbReference type="NCBI Taxonomy" id="1264899"/>
    <lineage>
        <taxon>Bacteria</taxon>
        <taxon>Pseudomonadati</taxon>
        <taxon>Pseudomonadota</taxon>
        <taxon>Alphaproteobacteria</taxon>
        <taxon>Rhodospirillales</taxon>
        <taxon>Zavarziniaceae</taxon>
        <taxon>Zavarzinia</taxon>
    </lineage>
</organism>
<evidence type="ECO:0000259" key="17">
    <source>
        <dbReference type="Pfam" id="PF22461"/>
    </source>
</evidence>
<evidence type="ECO:0000256" key="8">
    <source>
        <dbReference type="ARBA" id="ARBA00023047"/>
    </source>
</evidence>
<keyword evidence="14" id="KW-0449">Lipoprotein</keyword>
<evidence type="ECO:0000256" key="15">
    <source>
        <dbReference type="SAM" id="SignalP"/>
    </source>
</evidence>
<dbReference type="Pfam" id="PF22461">
    <property type="entry name" value="SLBB_2"/>
    <property type="match status" value="2"/>
</dbReference>
<feature type="domain" description="SLBB" evidence="17">
    <location>
        <begin position="296"/>
        <end position="375"/>
    </location>
</feature>
<keyword evidence="12" id="KW-0564">Palmitate</keyword>
<dbReference type="PANTHER" id="PTHR33619">
    <property type="entry name" value="POLYSACCHARIDE EXPORT PROTEIN GFCE-RELATED"/>
    <property type="match status" value="1"/>
</dbReference>
<keyword evidence="19" id="KW-1185">Reference proteome</keyword>
<dbReference type="AlphaFoldDB" id="A0A317E1U2"/>
<evidence type="ECO:0000313" key="18">
    <source>
        <dbReference type="EMBL" id="PWR19105.1"/>
    </source>
</evidence>
<sequence length="410" mass="43181">MKAYWCRLGLLSLSLIVGACSALPTSGPSVSNILDEYDDVQDSADGLTSTMPALSFELVDLSQRVVQVLQSQPADTLQSKFGDYRPSPDARIGVGDAVSIVIWEAGSNLFGGASSARGLVGADLAGVEPNTSTQGQIPEQIVPRDGRITVPFTPSRIPVVGRTPVQVQEAIIAALQTRTADPQVIVAITRSGSNAVSVVGEVKAGDRVPLSVQGDRLLDVLAKVGGVSVPVNEASVILTRDTTTVEVPLARILADSRENIFMRGGDIVTVVRRPKAYSALGATGANYNIVFGGDTLSLSEAITKAGGLQDFRADPEGVFLLRYERADLVRAFKPDTKIATGDEPVPTVYAVNMRSVAGMFLAQNFEMRDKDVLFVSNAPLTEMQKLIQLIQGAAQPVATGAGISNAFGGN</sequence>
<proteinExistence type="inferred from homology"/>
<feature type="signal peptide" evidence="15">
    <location>
        <begin position="1"/>
        <end position="22"/>
    </location>
</feature>
<keyword evidence="13" id="KW-0998">Cell outer membrane</keyword>
<protein>
    <submittedName>
        <fullName evidence="18">Sugar transporter</fullName>
    </submittedName>
</protein>
<dbReference type="PANTHER" id="PTHR33619:SF3">
    <property type="entry name" value="POLYSACCHARIDE EXPORT PROTEIN GFCE-RELATED"/>
    <property type="match status" value="1"/>
</dbReference>
<evidence type="ECO:0000256" key="13">
    <source>
        <dbReference type="ARBA" id="ARBA00023237"/>
    </source>
</evidence>
<evidence type="ECO:0000256" key="10">
    <source>
        <dbReference type="ARBA" id="ARBA00023114"/>
    </source>
</evidence>
<keyword evidence="9" id="KW-0406">Ion transport</keyword>
<dbReference type="InterPro" id="IPR003715">
    <property type="entry name" value="Poly_export_N"/>
</dbReference>
<dbReference type="OrthoDB" id="7198507at2"/>
<evidence type="ECO:0000256" key="3">
    <source>
        <dbReference type="ARBA" id="ARBA00022448"/>
    </source>
</evidence>
<keyword evidence="7 15" id="KW-0732">Signal</keyword>
<evidence type="ECO:0000256" key="5">
    <source>
        <dbReference type="ARBA" id="ARBA00022597"/>
    </source>
</evidence>
<feature type="domain" description="SLBB" evidence="17">
    <location>
        <begin position="195"/>
        <end position="270"/>
    </location>
</feature>
<reference evidence="19" key="1">
    <citation type="submission" date="2018-05" db="EMBL/GenBank/DDBJ databases">
        <title>Zavarzinia sp. HR-AS.</title>
        <authorList>
            <person name="Lee Y."/>
            <person name="Jeon C.O."/>
        </authorList>
    </citation>
    <scope>NUCLEOTIDE SEQUENCE [LARGE SCALE GENOMIC DNA]</scope>
    <source>
        <strain evidence="19">DSM 1231</strain>
    </source>
</reference>
<comment type="caution">
    <text evidence="18">The sequence shown here is derived from an EMBL/GenBank/DDBJ whole genome shotgun (WGS) entry which is preliminary data.</text>
</comment>
<dbReference type="GO" id="GO:0015288">
    <property type="term" value="F:porin activity"/>
    <property type="evidence" value="ECO:0007669"/>
    <property type="project" value="UniProtKB-KW"/>
</dbReference>
<dbReference type="InterPro" id="IPR054765">
    <property type="entry name" value="SLBB_dom"/>
</dbReference>
<evidence type="ECO:0000256" key="1">
    <source>
        <dbReference type="ARBA" id="ARBA00004571"/>
    </source>
</evidence>
<comment type="similarity">
    <text evidence="2">Belongs to the BexD/CtrA/VexA family.</text>
</comment>
<comment type="subcellular location">
    <subcellularLocation>
        <location evidence="1">Cell outer membrane</location>
        <topology evidence="1">Multi-pass membrane protein</topology>
    </subcellularLocation>
</comment>
<evidence type="ECO:0000256" key="11">
    <source>
        <dbReference type="ARBA" id="ARBA00023136"/>
    </source>
</evidence>
<gene>
    <name evidence="18" type="ORF">DKG75_19300</name>
</gene>
<accession>A0A317E1U2</accession>
<keyword evidence="5 18" id="KW-0762">Sugar transport</keyword>
<keyword evidence="11" id="KW-0472">Membrane</keyword>
<feature type="chain" id="PRO_5016295835" evidence="15">
    <location>
        <begin position="23"/>
        <end position="410"/>
    </location>
</feature>
<evidence type="ECO:0000256" key="4">
    <source>
        <dbReference type="ARBA" id="ARBA00022452"/>
    </source>
</evidence>
<dbReference type="Proteomes" id="UP000246077">
    <property type="component" value="Unassembled WGS sequence"/>
</dbReference>